<evidence type="ECO:0000313" key="2">
    <source>
        <dbReference type="EMBL" id="RIB09303.1"/>
    </source>
</evidence>
<name>A0A397UPI2_9GLOM</name>
<dbReference type="EMBL" id="QKWP01001391">
    <property type="protein sequence ID" value="RIB09303.1"/>
    <property type="molecule type" value="Genomic_DNA"/>
</dbReference>
<proteinExistence type="predicted"/>
<feature type="transmembrane region" description="Helical" evidence="1">
    <location>
        <begin position="64"/>
        <end position="83"/>
    </location>
</feature>
<reference evidence="2 3" key="1">
    <citation type="submission" date="2018-06" db="EMBL/GenBank/DDBJ databases">
        <title>Comparative genomics reveals the genomic features of Rhizophagus irregularis, R. cerebriforme, R. diaphanum and Gigaspora rosea, and their symbiotic lifestyle signature.</title>
        <authorList>
            <person name="Morin E."/>
            <person name="San Clemente H."/>
            <person name="Chen E.C.H."/>
            <person name="De La Providencia I."/>
            <person name="Hainaut M."/>
            <person name="Kuo A."/>
            <person name="Kohler A."/>
            <person name="Murat C."/>
            <person name="Tang N."/>
            <person name="Roy S."/>
            <person name="Loubradou J."/>
            <person name="Henrissat B."/>
            <person name="Grigoriev I.V."/>
            <person name="Corradi N."/>
            <person name="Roux C."/>
            <person name="Martin F.M."/>
        </authorList>
    </citation>
    <scope>NUCLEOTIDE SEQUENCE [LARGE SCALE GENOMIC DNA]</scope>
    <source>
        <strain evidence="2 3">DAOM 194757</strain>
    </source>
</reference>
<feature type="transmembrane region" description="Helical" evidence="1">
    <location>
        <begin position="12"/>
        <end position="32"/>
    </location>
</feature>
<feature type="transmembrane region" description="Helical" evidence="1">
    <location>
        <begin position="38"/>
        <end position="57"/>
    </location>
</feature>
<keyword evidence="1" id="KW-1133">Transmembrane helix</keyword>
<protein>
    <submittedName>
        <fullName evidence="2">Uncharacterized protein</fullName>
    </submittedName>
</protein>
<dbReference type="Proteomes" id="UP000266673">
    <property type="component" value="Unassembled WGS sequence"/>
</dbReference>
<evidence type="ECO:0000313" key="3">
    <source>
        <dbReference type="Proteomes" id="UP000266673"/>
    </source>
</evidence>
<keyword evidence="3" id="KW-1185">Reference proteome</keyword>
<accession>A0A397UPI2</accession>
<organism evidence="2 3">
    <name type="scientific">Gigaspora rosea</name>
    <dbReference type="NCBI Taxonomy" id="44941"/>
    <lineage>
        <taxon>Eukaryota</taxon>
        <taxon>Fungi</taxon>
        <taxon>Fungi incertae sedis</taxon>
        <taxon>Mucoromycota</taxon>
        <taxon>Glomeromycotina</taxon>
        <taxon>Glomeromycetes</taxon>
        <taxon>Diversisporales</taxon>
        <taxon>Gigasporaceae</taxon>
        <taxon>Gigaspora</taxon>
    </lineage>
</organism>
<comment type="caution">
    <text evidence="2">The sequence shown here is derived from an EMBL/GenBank/DDBJ whole genome shotgun (WGS) entry which is preliminary data.</text>
</comment>
<keyword evidence="1" id="KW-0812">Transmembrane</keyword>
<gene>
    <name evidence="2" type="ORF">C2G38_2108917</name>
</gene>
<sequence>MFPLRLVTRRIKIVFSLLTVITSIFCCCAYFSSLPCFFVILILPVSHASFCLSCLFLAFRVLSCFLLCFTFFLLYFTCVSSLHF</sequence>
<dbReference type="AlphaFoldDB" id="A0A397UPI2"/>
<evidence type="ECO:0000256" key="1">
    <source>
        <dbReference type="SAM" id="Phobius"/>
    </source>
</evidence>
<keyword evidence="1" id="KW-0472">Membrane</keyword>